<proteinExistence type="predicted"/>
<comment type="caution">
    <text evidence="2">The sequence shown here is derived from an EMBL/GenBank/DDBJ whole genome shotgun (WGS) entry which is preliminary data.</text>
</comment>
<evidence type="ECO:0000313" key="3">
    <source>
        <dbReference type="Proteomes" id="UP000275408"/>
    </source>
</evidence>
<sequence length="144" mass="16089">MSTLEQAETPSSPTDVGPASETQAFTWKSLSLYDSELSSKTICWNLDPDFTDPLHGVELQKFDYTKGSKEEYPEFECSIPKGGCHSVNDCYYMVGVWCNCGGRTCVRHKSEKQILGLKCSLQIFTCMDKYGSHVITSVQCGSRF</sequence>
<name>A0A3M6TAR4_POCDA</name>
<organism evidence="2 3">
    <name type="scientific">Pocillopora damicornis</name>
    <name type="common">Cauliflower coral</name>
    <name type="synonym">Millepora damicornis</name>
    <dbReference type="NCBI Taxonomy" id="46731"/>
    <lineage>
        <taxon>Eukaryota</taxon>
        <taxon>Metazoa</taxon>
        <taxon>Cnidaria</taxon>
        <taxon>Anthozoa</taxon>
        <taxon>Hexacorallia</taxon>
        <taxon>Scleractinia</taxon>
        <taxon>Astrocoeniina</taxon>
        <taxon>Pocilloporidae</taxon>
        <taxon>Pocillopora</taxon>
    </lineage>
</organism>
<gene>
    <name evidence="2" type="ORF">pdam_00016265</name>
</gene>
<keyword evidence="3" id="KW-1185">Reference proteome</keyword>
<protein>
    <submittedName>
        <fullName evidence="2">Uncharacterized protein</fullName>
    </submittedName>
</protein>
<dbReference type="EMBL" id="RCHS01004001">
    <property type="protein sequence ID" value="RMX38433.1"/>
    <property type="molecule type" value="Genomic_DNA"/>
</dbReference>
<evidence type="ECO:0000313" key="2">
    <source>
        <dbReference type="EMBL" id="RMX38433.1"/>
    </source>
</evidence>
<dbReference type="Proteomes" id="UP000275408">
    <property type="component" value="Unassembled WGS sequence"/>
</dbReference>
<accession>A0A3M6TAR4</accession>
<dbReference type="AlphaFoldDB" id="A0A3M6TAR4"/>
<feature type="region of interest" description="Disordered" evidence="1">
    <location>
        <begin position="1"/>
        <end position="20"/>
    </location>
</feature>
<reference evidence="2 3" key="1">
    <citation type="journal article" date="2018" name="Sci. Rep.">
        <title>Comparative analysis of the Pocillopora damicornis genome highlights role of immune system in coral evolution.</title>
        <authorList>
            <person name="Cunning R."/>
            <person name="Bay R.A."/>
            <person name="Gillette P."/>
            <person name="Baker A.C."/>
            <person name="Traylor-Knowles N."/>
        </authorList>
    </citation>
    <scope>NUCLEOTIDE SEQUENCE [LARGE SCALE GENOMIC DNA]</scope>
    <source>
        <strain evidence="2">RSMAS</strain>
        <tissue evidence="2">Whole animal</tissue>
    </source>
</reference>
<evidence type="ECO:0000256" key="1">
    <source>
        <dbReference type="SAM" id="MobiDB-lite"/>
    </source>
</evidence>